<dbReference type="Pfam" id="PF11331">
    <property type="entry name" value="Zn_ribbon_12"/>
    <property type="match status" value="1"/>
</dbReference>
<feature type="region of interest" description="Disordered" evidence="1">
    <location>
        <begin position="270"/>
        <end position="291"/>
    </location>
</feature>
<feature type="compositionally biased region" description="Polar residues" evidence="1">
    <location>
        <begin position="278"/>
        <end position="287"/>
    </location>
</feature>
<evidence type="ECO:0000256" key="1">
    <source>
        <dbReference type="SAM" id="MobiDB-lite"/>
    </source>
</evidence>
<dbReference type="InterPro" id="IPR021480">
    <property type="entry name" value="Zinc_ribbon_12"/>
</dbReference>
<dbReference type="PANTHER" id="PTHR31105:SF38">
    <property type="entry name" value="PROTEIN ENHANCED DISEASE RESISTANCE 4"/>
    <property type="match status" value="1"/>
</dbReference>
<feature type="domain" description="Probable zinc-ribbon" evidence="2">
    <location>
        <begin position="643"/>
        <end position="687"/>
    </location>
</feature>
<dbReference type="AlphaFoldDB" id="A0A166A3X5"/>
<dbReference type="KEGG" id="dcr:108211650"/>
<feature type="compositionally biased region" description="Polar residues" evidence="1">
    <location>
        <begin position="712"/>
        <end position="724"/>
    </location>
</feature>
<protein>
    <submittedName>
        <fullName evidence="4">Uncharacterized protein</fullName>
    </submittedName>
</protein>
<dbReference type="Proteomes" id="UP000077755">
    <property type="component" value="Chromosome 3"/>
</dbReference>
<organism evidence="4 5">
    <name type="scientific">Daucus carota subsp. sativus</name>
    <name type="common">Carrot</name>
    <dbReference type="NCBI Taxonomy" id="79200"/>
    <lineage>
        <taxon>Eukaryota</taxon>
        <taxon>Viridiplantae</taxon>
        <taxon>Streptophyta</taxon>
        <taxon>Embryophyta</taxon>
        <taxon>Tracheophyta</taxon>
        <taxon>Spermatophyta</taxon>
        <taxon>Magnoliopsida</taxon>
        <taxon>eudicotyledons</taxon>
        <taxon>Gunneridae</taxon>
        <taxon>Pentapetalae</taxon>
        <taxon>asterids</taxon>
        <taxon>campanulids</taxon>
        <taxon>Apiales</taxon>
        <taxon>Apiaceae</taxon>
        <taxon>Apioideae</taxon>
        <taxon>Scandiceae</taxon>
        <taxon>Daucinae</taxon>
        <taxon>Daucus</taxon>
        <taxon>Daucus sect. Daucus</taxon>
    </lineage>
</organism>
<feature type="region of interest" description="Disordered" evidence="1">
    <location>
        <begin position="697"/>
        <end position="753"/>
    </location>
</feature>
<dbReference type="InterPro" id="IPR040244">
    <property type="entry name" value="EDR4-like"/>
</dbReference>
<reference evidence="4" key="2">
    <citation type="submission" date="2022-03" db="EMBL/GenBank/DDBJ databases">
        <title>Draft title - Genomic analysis of global carrot germplasm unveils the trajectory of domestication and the origin of high carotenoid orange carrot.</title>
        <authorList>
            <person name="Iorizzo M."/>
            <person name="Ellison S."/>
            <person name="Senalik D."/>
            <person name="Macko-Podgorni A."/>
            <person name="Grzebelus D."/>
            <person name="Bostan H."/>
            <person name="Rolling W."/>
            <person name="Curaba J."/>
            <person name="Simon P."/>
        </authorList>
    </citation>
    <scope>NUCLEOTIDE SEQUENCE</scope>
    <source>
        <tissue evidence="4">Leaf</tissue>
    </source>
</reference>
<dbReference type="GO" id="GO:1900150">
    <property type="term" value="P:regulation of defense response to fungus"/>
    <property type="evidence" value="ECO:0007669"/>
    <property type="project" value="InterPro"/>
</dbReference>
<feature type="compositionally biased region" description="Polar residues" evidence="1">
    <location>
        <begin position="160"/>
        <end position="170"/>
    </location>
</feature>
<feature type="compositionally biased region" description="Polar residues" evidence="1">
    <location>
        <begin position="341"/>
        <end position="356"/>
    </location>
</feature>
<dbReference type="OMA" id="LENLEYC"/>
<dbReference type="EMBL" id="CP093345">
    <property type="protein sequence ID" value="WOG91453.1"/>
    <property type="molecule type" value="Genomic_DNA"/>
</dbReference>
<dbReference type="InterPro" id="IPR055126">
    <property type="entry name" value="EDR4-like_N"/>
</dbReference>
<name>A0A166A3X5_DAUCS</name>
<dbReference type="PANTHER" id="PTHR31105">
    <property type="entry name" value="EXTRA-LARGE G-PROTEIN-LIKE"/>
    <property type="match status" value="1"/>
</dbReference>
<evidence type="ECO:0000313" key="4">
    <source>
        <dbReference type="EMBL" id="WOG91453.1"/>
    </source>
</evidence>
<reference evidence="4" key="1">
    <citation type="journal article" date="2016" name="Nat. Genet.">
        <title>A high-quality carrot genome assembly provides new insights into carotenoid accumulation and asterid genome evolution.</title>
        <authorList>
            <person name="Iorizzo M."/>
            <person name="Ellison S."/>
            <person name="Senalik D."/>
            <person name="Zeng P."/>
            <person name="Satapoomin P."/>
            <person name="Huang J."/>
            <person name="Bowman M."/>
            <person name="Iovene M."/>
            <person name="Sanseverino W."/>
            <person name="Cavagnaro P."/>
            <person name="Yildiz M."/>
            <person name="Macko-Podgorni A."/>
            <person name="Moranska E."/>
            <person name="Grzebelus E."/>
            <person name="Grzebelus D."/>
            <person name="Ashrafi H."/>
            <person name="Zheng Z."/>
            <person name="Cheng S."/>
            <person name="Spooner D."/>
            <person name="Van Deynze A."/>
            <person name="Simon P."/>
        </authorList>
    </citation>
    <scope>NUCLEOTIDE SEQUENCE</scope>
    <source>
        <tissue evidence="4">Leaf</tissue>
    </source>
</reference>
<proteinExistence type="predicted"/>
<feature type="region of interest" description="Disordered" evidence="1">
    <location>
        <begin position="148"/>
        <end position="173"/>
    </location>
</feature>
<dbReference type="Gramene" id="KZN00716">
    <property type="protein sequence ID" value="KZN00716"/>
    <property type="gene ID" value="DCAR_009470"/>
</dbReference>
<feature type="region of interest" description="Disordered" evidence="1">
    <location>
        <begin position="586"/>
        <end position="608"/>
    </location>
</feature>
<keyword evidence="5" id="KW-1185">Reference proteome</keyword>
<sequence length="843" mass="94201">MTSQMDSKVRFVRCPNCRQVLPEYGDVLIYECGGCGTILQAKNQKTDTGDTGSIVHEADPTQKNGLNYLMSPSTDESDLEKILERCGNGISCRKEENGDPNQSHECHISEVISFHENTESSPETSGHAGAEQDEFPLVRYGTNCCNEVGDDDTELPGEASATNNMLSSPDLNRHEDKSVVQELGNLSPTKKDENLHSSKNISCGSQKYSQNCLKELPTSTGFSGDLSSCYESCEDGDLSSLSGTDKELDENLRSHSRSLAAVSFLLENPEDQKAKSSPVASESFPLTEQRKQPQVETSLVFQRLSSTDTLNNVPQVASRTKLGVTLRSSTAKLYYDHGVSTSCEETENKTSIQNLRPSRRNFRDAESRSANGMPKRDELPPRPINSSATLLAKKHNTTKGSKGSQNEPQESTERSRRVSSKMTTETGEYWSRPPIYSKASQVLRNGNFTSYEPKGLPARSIDPESKTRLLRMVYELQDQLKRVHSPEGMPHSRISSRAAKKEQLPAYNGEIYPELRYAFNTRHLDQIRTSFRQGKAPRMAFSGDAIHFRHEVDCSCLRCYRQKWHYSAQLPRHAYYDEGNTVIYSRGPRDSGHSPHHSAPSSPYQYKSSEFSWSHDTMLDGIRQNNEVKKKQQSAKQHFRPIAGGAPIIGCYCCKEILQLPADFLLFKRKCHRLRCSACEVVLKFSLVKRIHIIEYNPEPRTPPPSEAGGHTETTNLASASGATDHQRVDPVSSCDGYGQSSHRSSTEMEHSFLAPPSETLSGIYLRQKMSADNPFETKKDGKKPMEQDSTNIYNSRKTFELGEPSSKVYKPENMISEIEEVPPEDGSLLHQLMGYSSPGRII</sequence>
<feature type="region of interest" description="Disordered" evidence="1">
    <location>
        <begin position="341"/>
        <end position="426"/>
    </location>
</feature>
<evidence type="ECO:0000313" key="5">
    <source>
        <dbReference type="Proteomes" id="UP000077755"/>
    </source>
</evidence>
<feature type="compositionally biased region" description="Polar residues" evidence="1">
    <location>
        <begin position="398"/>
        <end position="409"/>
    </location>
</feature>
<gene>
    <name evidence="4" type="ORF">DCAR_0310702</name>
</gene>
<feature type="domain" description="Enhanced disease resistance 4-like N-terminal" evidence="3">
    <location>
        <begin position="8"/>
        <end position="41"/>
    </location>
</feature>
<accession>A0A166A3X5</accession>
<feature type="region of interest" description="Disordered" evidence="1">
    <location>
        <begin position="46"/>
        <end position="67"/>
    </location>
</feature>
<evidence type="ECO:0000259" key="2">
    <source>
        <dbReference type="Pfam" id="PF11331"/>
    </source>
</evidence>
<dbReference type="Pfam" id="PF22910">
    <property type="entry name" value="EDR4-like_1st"/>
    <property type="match status" value="1"/>
</dbReference>
<dbReference type="OrthoDB" id="1930285at2759"/>
<evidence type="ECO:0000259" key="3">
    <source>
        <dbReference type="Pfam" id="PF22910"/>
    </source>
</evidence>